<reference evidence="2" key="1">
    <citation type="submission" date="2021-06" db="EMBL/GenBank/DDBJ databases">
        <title>Parelaphostrongylus tenuis whole genome reference sequence.</title>
        <authorList>
            <person name="Garwood T.J."/>
            <person name="Larsen P.A."/>
            <person name="Fountain-Jones N.M."/>
            <person name="Garbe J.R."/>
            <person name="Macchietto M.G."/>
            <person name="Kania S.A."/>
            <person name="Gerhold R.W."/>
            <person name="Richards J.E."/>
            <person name="Wolf T.M."/>
        </authorList>
    </citation>
    <scope>NUCLEOTIDE SEQUENCE</scope>
    <source>
        <strain evidence="2">MNPRO001-30</strain>
        <tissue evidence="2">Meninges</tissue>
    </source>
</reference>
<dbReference type="Proteomes" id="UP001196413">
    <property type="component" value="Unassembled WGS sequence"/>
</dbReference>
<feature type="region of interest" description="Disordered" evidence="1">
    <location>
        <begin position="1"/>
        <end position="20"/>
    </location>
</feature>
<dbReference type="EMBL" id="JAHQIW010003407">
    <property type="protein sequence ID" value="KAJ1358595.1"/>
    <property type="molecule type" value="Genomic_DNA"/>
</dbReference>
<sequence length="90" mass="10401">MGRFHVSRELTHHQRHRGIHARPSRFNSLPKGLLCSREKTEIDRMVRKTLRFMLIQRLLSKQVLLTIRSLSVLAEEETPTGDQALSLVAT</sequence>
<evidence type="ECO:0000256" key="1">
    <source>
        <dbReference type="SAM" id="MobiDB-lite"/>
    </source>
</evidence>
<evidence type="ECO:0000313" key="2">
    <source>
        <dbReference type="EMBL" id="KAJ1358595.1"/>
    </source>
</evidence>
<name>A0AAD5MI28_PARTN</name>
<accession>A0AAD5MI28</accession>
<organism evidence="2 3">
    <name type="scientific">Parelaphostrongylus tenuis</name>
    <name type="common">Meningeal worm</name>
    <dbReference type="NCBI Taxonomy" id="148309"/>
    <lineage>
        <taxon>Eukaryota</taxon>
        <taxon>Metazoa</taxon>
        <taxon>Ecdysozoa</taxon>
        <taxon>Nematoda</taxon>
        <taxon>Chromadorea</taxon>
        <taxon>Rhabditida</taxon>
        <taxon>Rhabditina</taxon>
        <taxon>Rhabditomorpha</taxon>
        <taxon>Strongyloidea</taxon>
        <taxon>Metastrongylidae</taxon>
        <taxon>Parelaphostrongylus</taxon>
    </lineage>
</organism>
<protein>
    <submittedName>
        <fullName evidence="2">Uncharacterized protein</fullName>
    </submittedName>
</protein>
<comment type="caution">
    <text evidence="2">The sequence shown here is derived from an EMBL/GenBank/DDBJ whole genome shotgun (WGS) entry which is preliminary data.</text>
</comment>
<feature type="compositionally biased region" description="Basic and acidic residues" evidence="1">
    <location>
        <begin position="1"/>
        <end position="12"/>
    </location>
</feature>
<keyword evidence="3" id="KW-1185">Reference proteome</keyword>
<evidence type="ECO:0000313" key="3">
    <source>
        <dbReference type="Proteomes" id="UP001196413"/>
    </source>
</evidence>
<dbReference type="AlphaFoldDB" id="A0AAD5MI28"/>
<proteinExistence type="predicted"/>
<gene>
    <name evidence="2" type="ORF">KIN20_017067</name>
</gene>